<evidence type="ECO:0000256" key="1">
    <source>
        <dbReference type="ARBA" id="ARBA00000085"/>
    </source>
</evidence>
<feature type="domain" description="Signal transduction histidine kinase dimerisation/phosphoacceptor" evidence="3">
    <location>
        <begin position="14"/>
        <end position="82"/>
    </location>
</feature>
<organism evidence="4">
    <name type="scientific">uncultured Thermomicrobiales bacterium</name>
    <dbReference type="NCBI Taxonomy" id="1645740"/>
    <lineage>
        <taxon>Bacteria</taxon>
        <taxon>Pseudomonadati</taxon>
        <taxon>Thermomicrobiota</taxon>
        <taxon>Thermomicrobia</taxon>
        <taxon>Thermomicrobiales</taxon>
        <taxon>environmental samples</taxon>
    </lineage>
</organism>
<dbReference type="InterPro" id="IPR003661">
    <property type="entry name" value="HisK_dim/P_dom"/>
</dbReference>
<reference evidence="4" key="1">
    <citation type="submission" date="2020-02" db="EMBL/GenBank/DDBJ databases">
        <authorList>
            <person name="Meier V. D."/>
        </authorList>
    </citation>
    <scope>NUCLEOTIDE SEQUENCE</scope>
    <source>
        <strain evidence="4">AVDCRST_MAG59</strain>
    </source>
</reference>
<dbReference type="AlphaFoldDB" id="A0A6J4VRR0"/>
<dbReference type="EC" id="2.7.13.3" evidence="2"/>
<comment type="catalytic activity">
    <reaction evidence="1">
        <text>ATP + protein L-histidine = ADP + protein N-phospho-L-histidine.</text>
        <dbReference type="EC" id="2.7.13.3"/>
    </reaction>
</comment>
<dbReference type="SUPFAM" id="SSF47384">
    <property type="entry name" value="Homodimeric domain of signal transducing histidine kinase"/>
    <property type="match status" value="1"/>
</dbReference>
<dbReference type="InterPro" id="IPR036097">
    <property type="entry name" value="HisK_dim/P_sf"/>
</dbReference>
<evidence type="ECO:0000313" key="4">
    <source>
        <dbReference type="EMBL" id="CAA9583068.1"/>
    </source>
</evidence>
<evidence type="ECO:0000256" key="2">
    <source>
        <dbReference type="ARBA" id="ARBA00012438"/>
    </source>
</evidence>
<protein>
    <recommendedName>
        <fullName evidence="2">histidine kinase</fullName>
        <ecNumber evidence="2">2.7.13.3</ecNumber>
    </recommendedName>
</protein>
<evidence type="ECO:0000259" key="3">
    <source>
        <dbReference type="SMART" id="SM00388"/>
    </source>
</evidence>
<dbReference type="Pfam" id="PF00512">
    <property type="entry name" value="HisKA"/>
    <property type="match status" value="1"/>
</dbReference>
<dbReference type="CDD" id="cd00082">
    <property type="entry name" value="HisKA"/>
    <property type="match status" value="1"/>
</dbReference>
<dbReference type="EMBL" id="CADCWF010000360">
    <property type="protein sequence ID" value="CAA9583068.1"/>
    <property type="molecule type" value="Genomic_DNA"/>
</dbReference>
<sequence length="93" mass="9760">RDRAIAELRAADRAQDTFVVAAAHELNTPLTAVKGHTQLLRRRASAGNLDAHGLDRGLAEIDAAADKLAAQLAALVAEVEASPWEPGANGLTR</sequence>
<name>A0A6J4VRR0_9BACT</name>
<dbReference type="Gene3D" id="1.10.287.130">
    <property type="match status" value="1"/>
</dbReference>
<dbReference type="SMART" id="SM00388">
    <property type="entry name" value="HisKA"/>
    <property type="match status" value="1"/>
</dbReference>
<dbReference type="GO" id="GO:0000155">
    <property type="term" value="F:phosphorelay sensor kinase activity"/>
    <property type="evidence" value="ECO:0007669"/>
    <property type="project" value="InterPro"/>
</dbReference>
<feature type="non-terminal residue" evidence="4">
    <location>
        <position position="1"/>
    </location>
</feature>
<accession>A0A6J4VRR0</accession>
<proteinExistence type="predicted"/>
<gene>
    <name evidence="4" type="ORF">AVDCRST_MAG59-5060</name>
</gene>